<evidence type="ECO:0000313" key="3">
    <source>
        <dbReference type="Proteomes" id="UP000268059"/>
    </source>
</evidence>
<dbReference type="InterPro" id="IPR043502">
    <property type="entry name" value="DNA/RNA_pol_sf"/>
</dbReference>
<sequence length="405" mass="47369">MSVEELDLYFFGHEEEICAQIRERRYCPLPVKRVYIEKPNSNKKRPLGIPSVVDRVIQQAVAQQLSEIYEPLFSEHSHGFRPGRSCHTAVHEVLGYLNAGYEWVVDLDIEKFFDTVNQDKLISIIREKVNDRNILHLIRSFLKAGVMENGIISPTPLGMPQGGPLSVICSNIYLDKLDKELEQRGLNFSRYADDTCVYVKSEMSANRVMKSISSWIERKLFLKVNATKTKVVRPNKSIFLGFTFLHYKEQWRCKPADDRKKRLYDKLKVVLLRKRAVARTLADTITKVNQILRGWINYFRIGMMKSFLIELGKWLRHKIRVIILKMWKRPKTIFRHLTYLNKIMHCHFSFDDIFKVANSRLGWYRNATGNVVNFILSPKFLEKDKGDCPGLVNPLSYYLDKLCIM</sequence>
<evidence type="ECO:0000313" key="2">
    <source>
        <dbReference type="EMBL" id="BBH26948.1"/>
    </source>
</evidence>
<keyword evidence="2" id="KW-0695">RNA-directed DNA polymerase</keyword>
<dbReference type="InterPro" id="IPR013597">
    <property type="entry name" value="Mat_intron_G2"/>
</dbReference>
<dbReference type="Pfam" id="PF08388">
    <property type="entry name" value="GIIM"/>
    <property type="match status" value="1"/>
</dbReference>
<keyword evidence="3" id="KW-1185">Reference proteome</keyword>
<dbReference type="PROSITE" id="PS50878">
    <property type="entry name" value="RT_POL"/>
    <property type="match status" value="1"/>
</dbReference>
<name>A0A3G9JRK4_9FIRM</name>
<keyword evidence="2" id="KW-0548">Nucleotidyltransferase</keyword>
<dbReference type="PANTHER" id="PTHR34047">
    <property type="entry name" value="NUCLEAR INTRON MATURASE 1, MITOCHONDRIAL-RELATED"/>
    <property type="match status" value="1"/>
</dbReference>
<dbReference type="EMBL" id="AP019309">
    <property type="protein sequence ID" value="BBH26948.1"/>
    <property type="molecule type" value="Genomic_DNA"/>
</dbReference>
<dbReference type="GO" id="GO:0003964">
    <property type="term" value="F:RNA-directed DNA polymerase activity"/>
    <property type="evidence" value="ECO:0007669"/>
    <property type="project" value="UniProtKB-KW"/>
</dbReference>
<dbReference type="InterPro" id="IPR030931">
    <property type="entry name" value="Group_II_RT_mat"/>
</dbReference>
<reference evidence="2 3" key="1">
    <citation type="submission" date="2018-11" db="EMBL/GenBank/DDBJ databases">
        <title>Novel Erysipelotrichaceae bacterium isolated from small intestine of a swine.</title>
        <authorList>
            <person name="Kim J.S."/>
            <person name="Choe H."/>
            <person name="Lee Y.R."/>
            <person name="Kim K.M."/>
            <person name="Park D.S."/>
        </authorList>
    </citation>
    <scope>NUCLEOTIDE SEQUENCE [LARGE SCALE GENOMIC DNA]</scope>
    <source>
        <strain evidence="2 3">SG0102</strain>
    </source>
</reference>
<dbReference type="SUPFAM" id="SSF56672">
    <property type="entry name" value="DNA/RNA polymerases"/>
    <property type="match status" value="1"/>
</dbReference>
<keyword evidence="2" id="KW-0808">Transferase</keyword>
<accession>A0A3G9JRK4</accession>
<dbReference type="NCBIfam" id="TIGR04416">
    <property type="entry name" value="group_II_RT_mat"/>
    <property type="match status" value="1"/>
</dbReference>
<dbReference type="InterPro" id="IPR051083">
    <property type="entry name" value="GrpII_Intron_Splice-Mob/Def"/>
</dbReference>
<dbReference type="InterPro" id="IPR000477">
    <property type="entry name" value="RT_dom"/>
</dbReference>
<gene>
    <name evidence="2" type="ORF">SG0102_18820</name>
</gene>
<feature type="domain" description="Reverse transcriptase" evidence="1">
    <location>
        <begin position="17"/>
        <end position="244"/>
    </location>
</feature>
<organism evidence="2 3">
    <name type="scientific">Intestinibaculum porci</name>
    <dbReference type="NCBI Taxonomy" id="2487118"/>
    <lineage>
        <taxon>Bacteria</taxon>
        <taxon>Bacillati</taxon>
        <taxon>Bacillota</taxon>
        <taxon>Erysipelotrichia</taxon>
        <taxon>Erysipelotrichales</taxon>
        <taxon>Erysipelotrichaceae</taxon>
        <taxon>Intestinibaculum</taxon>
    </lineage>
</organism>
<dbReference type="Proteomes" id="UP000268059">
    <property type="component" value="Chromosome"/>
</dbReference>
<evidence type="ECO:0000259" key="1">
    <source>
        <dbReference type="PROSITE" id="PS50878"/>
    </source>
</evidence>
<dbReference type="Pfam" id="PF00078">
    <property type="entry name" value="RVT_1"/>
    <property type="match status" value="1"/>
</dbReference>
<proteinExistence type="predicted"/>
<protein>
    <submittedName>
        <fullName evidence="2">Group II intron reverse transcriptase/maturase</fullName>
    </submittedName>
</protein>
<dbReference type="InParanoid" id="A0A3G9JRK4"/>
<dbReference type="CDD" id="cd01651">
    <property type="entry name" value="RT_G2_intron"/>
    <property type="match status" value="1"/>
</dbReference>
<dbReference type="KEGG" id="ebm:SG0102_18820"/>
<dbReference type="PANTHER" id="PTHR34047:SF8">
    <property type="entry name" value="PROTEIN YKFC"/>
    <property type="match status" value="1"/>
</dbReference>
<dbReference type="AlphaFoldDB" id="A0A3G9JRK4"/>